<sequence length="222" mass="23523">MTDSAERELATSRPARRIAEGGFGIVIVSIVLFLSLDVHAIVTTGSRLEPTISAHGLGGGRWIFTAAVVLLAAGSAGFLIALIGRQLTVWKSGVAAAMAMWIIGLICIAAFPKQDWSQPVSISGIIHWAASALAFLSLPVAAILLARPWLRDRNHARCARRTLIAGVISILAFVPLVYALGVDAATGVDWWDVVTFGYTERLIAAAEAATLVVIGKWALART</sequence>
<name>A0A8I1D774_RHOER</name>
<dbReference type="OMA" id="GTAWWRV"/>
<protein>
    <submittedName>
        <fullName evidence="1">DUF998 domain-containing protein</fullName>
    </submittedName>
</protein>
<dbReference type="RefSeq" id="WP_020906217.1">
    <property type="nucleotide sequence ID" value="NZ_BHXB01000001.1"/>
</dbReference>
<gene>
    <name evidence="1" type="ORF">I3517_14350</name>
</gene>
<comment type="caution">
    <text evidence="1">The sequence shown here is derived from an EMBL/GenBank/DDBJ whole genome shotgun (WGS) entry which is preliminary data.</text>
</comment>
<organism evidence="1 2">
    <name type="scientific">Rhodococcus erythropolis</name>
    <name type="common">Arthrobacter picolinophilus</name>
    <dbReference type="NCBI Taxonomy" id="1833"/>
    <lineage>
        <taxon>Bacteria</taxon>
        <taxon>Bacillati</taxon>
        <taxon>Actinomycetota</taxon>
        <taxon>Actinomycetes</taxon>
        <taxon>Mycobacteriales</taxon>
        <taxon>Nocardiaceae</taxon>
        <taxon>Rhodococcus</taxon>
        <taxon>Rhodococcus erythropolis group</taxon>
    </lineage>
</organism>
<reference evidence="1 2" key="1">
    <citation type="submission" date="2020-12" db="EMBL/GenBank/DDBJ databases">
        <title>Draft genome sequence of furan degrading bacterial strain FUR100.</title>
        <authorList>
            <person name="Woiski C."/>
        </authorList>
    </citation>
    <scope>NUCLEOTIDE SEQUENCE [LARGE SCALE GENOMIC DNA]</scope>
    <source>
        <strain evidence="1 2">FUR100</strain>
    </source>
</reference>
<dbReference type="AlphaFoldDB" id="A0A8I1D774"/>
<accession>A0A8I1D774</accession>
<dbReference type="EMBL" id="JAECSB010000044">
    <property type="protein sequence ID" value="MBH5143791.1"/>
    <property type="molecule type" value="Genomic_DNA"/>
</dbReference>
<dbReference type="InterPro" id="IPR009339">
    <property type="entry name" value="DUF998"/>
</dbReference>
<dbReference type="Pfam" id="PF06197">
    <property type="entry name" value="DUF998"/>
    <property type="match status" value="1"/>
</dbReference>
<dbReference type="Proteomes" id="UP000627573">
    <property type="component" value="Unassembled WGS sequence"/>
</dbReference>
<keyword evidence="2" id="KW-1185">Reference proteome</keyword>
<evidence type="ECO:0000313" key="1">
    <source>
        <dbReference type="EMBL" id="MBH5143791.1"/>
    </source>
</evidence>
<proteinExistence type="predicted"/>
<evidence type="ECO:0000313" key="2">
    <source>
        <dbReference type="Proteomes" id="UP000627573"/>
    </source>
</evidence>